<protein>
    <submittedName>
        <fullName evidence="3">Uncharacterized protein</fullName>
    </submittedName>
</protein>
<dbReference type="RefSeq" id="XP_033691792.1">
    <property type="nucleotide sequence ID" value="XM_033821655.1"/>
</dbReference>
<feature type="compositionally biased region" description="Polar residues" evidence="1">
    <location>
        <begin position="123"/>
        <end position="136"/>
    </location>
</feature>
<feature type="transmembrane region" description="Helical" evidence="2">
    <location>
        <begin position="163"/>
        <end position="192"/>
    </location>
</feature>
<dbReference type="EMBL" id="ML987189">
    <property type="protein sequence ID" value="KAF2256788.1"/>
    <property type="molecule type" value="Genomic_DNA"/>
</dbReference>
<evidence type="ECO:0000313" key="3">
    <source>
        <dbReference type="EMBL" id="KAF2256788.1"/>
    </source>
</evidence>
<keyword evidence="4" id="KW-1185">Reference proteome</keyword>
<evidence type="ECO:0000256" key="1">
    <source>
        <dbReference type="SAM" id="MobiDB-lite"/>
    </source>
</evidence>
<dbReference type="OrthoDB" id="5420214at2759"/>
<evidence type="ECO:0000256" key="2">
    <source>
        <dbReference type="SAM" id="Phobius"/>
    </source>
</evidence>
<accession>A0A6A6J2K3</accession>
<dbReference type="GeneID" id="54574985"/>
<feature type="region of interest" description="Disordered" evidence="1">
    <location>
        <begin position="1"/>
        <end position="136"/>
    </location>
</feature>
<proteinExistence type="predicted"/>
<gene>
    <name evidence="3" type="ORF">BU26DRAFT_29210</name>
</gene>
<keyword evidence="2" id="KW-0472">Membrane</keyword>
<name>A0A6A6J2K3_9PLEO</name>
<evidence type="ECO:0000313" key="4">
    <source>
        <dbReference type="Proteomes" id="UP000800094"/>
    </source>
</evidence>
<dbReference type="AlphaFoldDB" id="A0A6A6J2K3"/>
<organism evidence="3 4">
    <name type="scientific">Trematosphaeria pertusa</name>
    <dbReference type="NCBI Taxonomy" id="390896"/>
    <lineage>
        <taxon>Eukaryota</taxon>
        <taxon>Fungi</taxon>
        <taxon>Dikarya</taxon>
        <taxon>Ascomycota</taxon>
        <taxon>Pezizomycotina</taxon>
        <taxon>Dothideomycetes</taxon>
        <taxon>Pleosporomycetidae</taxon>
        <taxon>Pleosporales</taxon>
        <taxon>Massarineae</taxon>
        <taxon>Trematosphaeriaceae</taxon>
        <taxon>Trematosphaeria</taxon>
    </lineage>
</organism>
<sequence length="300" mass="32874">MEPQPPRGPSPATFAQHHHRQHRAPESSPYDREHARAEQDRHQQDAPRVERGSKGSSRSHAHDSVISHPLSPKAPSPPSPSSSSVSSARRHRSISEIQHAPAVSDAVSYPPRAHLDPEKAASSPRSQRSPTRVSASNADVTAAVIYDSGEYHDKGPEDKPVQLLLFLSGPCALLSLLITLWTLVALLIALLLQPFRLFSSRPTLPTQLTTFLAPPLNLQLHLVYSYAASTEYSAPMLVVIHLFSPFVAIGVAIAAWTAACFWFFSAILGDPAGQDGHNDGKESILGVRNWWDRWLSRGLR</sequence>
<keyword evidence="2" id="KW-0812">Transmembrane</keyword>
<feature type="compositionally biased region" description="Basic and acidic residues" evidence="1">
    <location>
        <begin position="23"/>
        <end position="53"/>
    </location>
</feature>
<dbReference type="Proteomes" id="UP000800094">
    <property type="component" value="Unassembled WGS sequence"/>
</dbReference>
<keyword evidence="2" id="KW-1133">Transmembrane helix</keyword>
<reference evidence="3" key="1">
    <citation type="journal article" date="2020" name="Stud. Mycol.">
        <title>101 Dothideomycetes genomes: a test case for predicting lifestyles and emergence of pathogens.</title>
        <authorList>
            <person name="Haridas S."/>
            <person name="Albert R."/>
            <person name="Binder M."/>
            <person name="Bloem J."/>
            <person name="Labutti K."/>
            <person name="Salamov A."/>
            <person name="Andreopoulos B."/>
            <person name="Baker S."/>
            <person name="Barry K."/>
            <person name="Bills G."/>
            <person name="Bluhm B."/>
            <person name="Cannon C."/>
            <person name="Castanera R."/>
            <person name="Culley D."/>
            <person name="Daum C."/>
            <person name="Ezra D."/>
            <person name="Gonzalez J."/>
            <person name="Henrissat B."/>
            <person name="Kuo A."/>
            <person name="Liang C."/>
            <person name="Lipzen A."/>
            <person name="Lutzoni F."/>
            <person name="Magnuson J."/>
            <person name="Mondo S."/>
            <person name="Nolan M."/>
            <person name="Ohm R."/>
            <person name="Pangilinan J."/>
            <person name="Park H.-J."/>
            <person name="Ramirez L."/>
            <person name="Alfaro M."/>
            <person name="Sun H."/>
            <person name="Tritt A."/>
            <person name="Yoshinaga Y."/>
            <person name="Zwiers L.-H."/>
            <person name="Turgeon B."/>
            <person name="Goodwin S."/>
            <person name="Spatafora J."/>
            <person name="Crous P."/>
            <person name="Grigoriev I."/>
        </authorList>
    </citation>
    <scope>NUCLEOTIDE SEQUENCE</scope>
    <source>
        <strain evidence="3">CBS 122368</strain>
    </source>
</reference>
<feature type="transmembrane region" description="Helical" evidence="2">
    <location>
        <begin position="242"/>
        <end position="264"/>
    </location>
</feature>